<dbReference type="AlphaFoldDB" id="A0A9N9Q458"/>
<feature type="compositionally biased region" description="Low complexity" evidence="1">
    <location>
        <begin position="159"/>
        <end position="179"/>
    </location>
</feature>
<feature type="compositionally biased region" description="Low complexity" evidence="1">
    <location>
        <begin position="198"/>
        <end position="221"/>
    </location>
</feature>
<evidence type="ECO:0000313" key="3">
    <source>
        <dbReference type="Proteomes" id="UP000701801"/>
    </source>
</evidence>
<gene>
    <name evidence="2" type="ORF">HYALB_00001275</name>
</gene>
<proteinExistence type="predicted"/>
<dbReference type="OrthoDB" id="5397087at2759"/>
<name>A0A9N9Q458_9HELO</name>
<accession>A0A9N9Q458</accession>
<dbReference type="EMBL" id="CAJVRM010000057">
    <property type="protein sequence ID" value="CAG8972856.1"/>
    <property type="molecule type" value="Genomic_DNA"/>
</dbReference>
<feature type="compositionally biased region" description="Polar residues" evidence="1">
    <location>
        <begin position="295"/>
        <end position="322"/>
    </location>
</feature>
<evidence type="ECO:0000313" key="2">
    <source>
        <dbReference type="EMBL" id="CAG8972856.1"/>
    </source>
</evidence>
<keyword evidence="3" id="KW-1185">Reference proteome</keyword>
<feature type="compositionally biased region" description="Basic and acidic residues" evidence="1">
    <location>
        <begin position="223"/>
        <end position="241"/>
    </location>
</feature>
<protein>
    <submittedName>
        <fullName evidence="2">Uncharacterized protein</fullName>
    </submittedName>
</protein>
<evidence type="ECO:0000256" key="1">
    <source>
        <dbReference type="SAM" id="MobiDB-lite"/>
    </source>
</evidence>
<comment type="caution">
    <text evidence="2">The sequence shown here is derived from an EMBL/GenBank/DDBJ whole genome shotgun (WGS) entry which is preliminary data.</text>
</comment>
<feature type="region of interest" description="Disordered" evidence="1">
    <location>
        <begin position="1"/>
        <end position="33"/>
    </location>
</feature>
<feature type="region of interest" description="Disordered" evidence="1">
    <location>
        <begin position="429"/>
        <end position="455"/>
    </location>
</feature>
<feature type="compositionally biased region" description="Basic and acidic residues" evidence="1">
    <location>
        <begin position="13"/>
        <end position="24"/>
    </location>
</feature>
<organism evidence="2 3">
    <name type="scientific">Hymenoscyphus albidus</name>
    <dbReference type="NCBI Taxonomy" id="595503"/>
    <lineage>
        <taxon>Eukaryota</taxon>
        <taxon>Fungi</taxon>
        <taxon>Dikarya</taxon>
        <taxon>Ascomycota</taxon>
        <taxon>Pezizomycotina</taxon>
        <taxon>Leotiomycetes</taxon>
        <taxon>Helotiales</taxon>
        <taxon>Helotiaceae</taxon>
        <taxon>Hymenoscyphus</taxon>
    </lineage>
</organism>
<reference evidence="2" key="1">
    <citation type="submission" date="2021-07" db="EMBL/GenBank/DDBJ databases">
        <authorList>
            <person name="Durling M."/>
        </authorList>
    </citation>
    <scope>NUCLEOTIDE SEQUENCE</scope>
</reference>
<feature type="region of interest" description="Disordered" evidence="1">
    <location>
        <begin position="159"/>
        <end position="327"/>
    </location>
</feature>
<dbReference type="Proteomes" id="UP000701801">
    <property type="component" value="Unassembled WGS sequence"/>
</dbReference>
<sequence length="455" mass="50644">MTFARTMPPAKAVKTERTHEENQERAYIAASRRSDRSLEARIESARRASDIHKRRTGRALKVTEQDVLNEEMYEEEDDDMPAHYRRLTAHLQTGSADFNRKLAAYLCTNVAMRSAVERAINYSYTPEAAALAPVSMGGQPFAPNPMFQTPMPMLPLQHQQQRAQMMMQQQQQQQQQQMQTPMSYRQSPYPLPQRPLLQQQQQQMMQQQMAQMAQMTQGAQQDSKQEIEKEGEPDKEQDAKRPTPLAIRTHPGLNINDRRQSVPITSSGAMSPVDTHAPMSATITPKQRPSFPPGTFSQANMSQASISQQTHVQMQNSSSHSNFGPFGMPADSQMFSDSTVNAMCNDPLLNNWSGVMAGNSSMSGIGNPYGNIYALGTQLLDTNGAIKHQIQPTFDGLNTTLAPPADTNTINDSIQPFNSDESNQATEFDGVTMGGNEDGDSFFDYENWNAPTASQ</sequence>